<comment type="function">
    <text evidence="16">Receptor for glutamate that functions as a ligand-gated ion channel in the central nervous system and plays an important role in excitatory synaptic transmission. L-glutamate acts as an excitatory neurotransmitter at many synapses in the central nervous system.</text>
</comment>
<evidence type="ECO:0000256" key="5">
    <source>
        <dbReference type="ARBA" id="ARBA00022989"/>
    </source>
</evidence>
<dbReference type="GO" id="GO:0008168">
    <property type="term" value="F:methyltransferase activity"/>
    <property type="evidence" value="ECO:0007669"/>
    <property type="project" value="InterPro"/>
</dbReference>
<dbReference type="Gene3D" id="3.40.190.10">
    <property type="entry name" value="Periplasmic binding protein-like II"/>
    <property type="match status" value="1"/>
</dbReference>
<evidence type="ECO:0000256" key="3">
    <source>
        <dbReference type="ARBA" id="ARBA00022475"/>
    </source>
</evidence>
<dbReference type="FunFam" id="1.10.287.70:FF:000045">
    <property type="entry name" value="Glutamate receptor, ionotropic, delta 2"/>
    <property type="match status" value="1"/>
</dbReference>
<dbReference type="Gene3D" id="3.40.50.2300">
    <property type="match status" value="3"/>
</dbReference>
<dbReference type="GO" id="GO:0045211">
    <property type="term" value="C:postsynaptic membrane"/>
    <property type="evidence" value="ECO:0007669"/>
    <property type="project" value="UniProtKB-SubCell"/>
</dbReference>
<dbReference type="InterPro" id="IPR001320">
    <property type="entry name" value="Iontro_rcpt_C"/>
</dbReference>
<dbReference type="PANTHER" id="PTHR18966">
    <property type="entry name" value="IONOTROPIC GLUTAMATE RECEPTOR"/>
    <property type="match status" value="1"/>
</dbReference>
<dbReference type="GO" id="GO:0038023">
    <property type="term" value="F:signaling receptor activity"/>
    <property type="evidence" value="ECO:0007669"/>
    <property type="project" value="InterPro"/>
</dbReference>
<keyword evidence="11 16" id="KW-0628">Postsynaptic cell membrane</keyword>
<dbReference type="SUPFAM" id="SSF53850">
    <property type="entry name" value="Periplasmic binding protein-like II"/>
    <property type="match status" value="1"/>
</dbReference>
<evidence type="ECO:0000256" key="8">
    <source>
        <dbReference type="ARBA" id="ARBA00023136"/>
    </source>
</evidence>
<evidence type="ECO:0000256" key="4">
    <source>
        <dbReference type="ARBA" id="ARBA00022692"/>
    </source>
</evidence>
<keyword evidence="10" id="KW-0325">Glycoprotein</keyword>
<dbReference type="Proteomes" id="UP001497482">
    <property type="component" value="Chromosome 9"/>
</dbReference>
<keyword evidence="2 16" id="KW-0813">Transport</keyword>
<dbReference type="InterPro" id="IPR015095">
    <property type="entry name" value="AlkB_hom8_N"/>
</dbReference>
<dbReference type="GO" id="GO:0016706">
    <property type="term" value="F:2-oxoglutarate-dependent dioxygenase activity"/>
    <property type="evidence" value="ECO:0007669"/>
    <property type="project" value="InterPro"/>
</dbReference>
<dbReference type="FunFam" id="3.40.190.10:FF:000024">
    <property type="entry name" value="Glutamate receptor, ionotropic, delta 1"/>
    <property type="match status" value="1"/>
</dbReference>
<feature type="site" description="Crucial to convey clamshell closure to channel opening" evidence="15">
    <location>
        <position position="662"/>
    </location>
</feature>
<keyword evidence="7 16" id="KW-0406">Ion transport</keyword>
<gene>
    <name evidence="19" type="ORF">KC01_LOCUS41720</name>
</gene>
<evidence type="ECO:0000256" key="14">
    <source>
        <dbReference type="PIRSR" id="PIRSR601508-1"/>
    </source>
</evidence>
<sequence length="769" mass="87146">MKQSQLCAENIRGIEDFLDRTSQQGMDVSLQKVESNINMMITSLFRTLRVEELHRYRDTLRRAVLFMSPSTAKAFITEVVETNLVAFDCHWILINEEITDYDLQELVMKSIGRLTLIRQTFPMPQNTTQRCVKHNHRINTSLCDPKNPRAQQLEITNKYIYDSVLLLANTFHRKLEDRKWHSMASLNCIRKNTKPWQGGKSMLDTVKKFGVSGLTSFLEFTDNGTNPNIFFEILGTNYGEDRGRGVSRLATWDPVHGLNGTLTDRKLENNMRGVVLRVVTVLVSKTARITSERLFENGHDSVKLIKFADDTTLIGLISNNDESAYRREVDRLVSWCSGNNLELNAQKTVEMIVDFRKSTVPPPPPSVMDSPITSVESFRFLGTTITQDLKWEPTISSLIKKAQQRMYFLRQLRKAKLPAQMLVQFYTAIIESILTSSITVWFAGATEEPFVMVSENVLGKPKKYQGFSIDVLDALSNYLGFKYEIYVAPDHKYGSLQADGHWNGLMGELVFKRADVGLSALTITPERESVVDFTTRYLDYSVGVLLRKAERTVDMFACLAPFDLSLWACIAGTVLLVGLLVYLLNWLNPPRLPMGAVSSTTLYNSMWFVYGSFVQQGGEVPYTTLATRMMMGVWWMFALIVISSYTANLAAFLTISRIENSIQSLQDLSKQTELPYGTVLDSAVYDQVRSKAMNPFERDPMYSQMWRMINRTGGAENNVDESREGIRKNAIIISPPSDHWRIPFEPEPALVACEEQGGAIKVAGGCFLK</sequence>
<keyword evidence="6 16" id="KW-0770">Synapse</keyword>
<feature type="domain" description="Ionotropic glutamate receptor L-glutamate and glycine-binding" evidence="18">
    <location>
        <begin position="449"/>
        <end position="511"/>
    </location>
</feature>
<dbReference type="Gene3D" id="1.10.287.70">
    <property type="match status" value="1"/>
</dbReference>
<keyword evidence="12 16" id="KW-1071">Ligand-gated ion channel</keyword>
<dbReference type="Pfam" id="PF09004">
    <property type="entry name" value="ALKBH8_N"/>
    <property type="match status" value="1"/>
</dbReference>
<dbReference type="InterPro" id="IPR015683">
    <property type="entry name" value="Ionotropic_Glu_rcpt"/>
</dbReference>
<evidence type="ECO:0000256" key="12">
    <source>
        <dbReference type="ARBA" id="ARBA00023286"/>
    </source>
</evidence>
<dbReference type="FunFam" id="3.40.50.2300:FF:000520">
    <property type="entry name" value="Glutamate ionotropic receptor delta type subunit 1"/>
    <property type="match status" value="1"/>
</dbReference>
<protein>
    <recommendedName>
        <fullName evidence="16">Glutamate receptor</fullName>
    </recommendedName>
</protein>
<dbReference type="SMART" id="SM00918">
    <property type="entry name" value="Lig_chan-Glu_bd"/>
    <property type="match status" value="1"/>
</dbReference>
<accession>A0AAV2MS98</accession>
<keyword evidence="13 16" id="KW-0407">Ion channel</keyword>
<feature type="transmembrane region" description="Helical" evidence="16">
    <location>
        <begin position="633"/>
        <end position="655"/>
    </location>
</feature>
<evidence type="ECO:0000256" key="2">
    <source>
        <dbReference type="ARBA" id="ARBA00022448"/>
    </source>
</evidence>
<evidence type="ECO:0000256" key="11">
    <source>
        <dbReference type="ARBA" id="ARBA00023257"/>
    </source>
</evidence>
<dbReference type="PRINTS" id="PR00177">
    <property type="entry name" value="NMDARECEPTOR"/>
</dbReference>
<dbReference type="InterPro" id="IPR019594">
    <property type="entry name" value="Glu/Gly-bd"/>
</dbReference>
<name>A0AAV2MS98_KNICA</name>
<evidence type="ECO:0000256" key="15">
    <source>
        <dbReference type="PIRSR" id="PIRSR601508-2"/>
    </source>
</evidence>
<dbReference type="AlphaFoldDB" id="A0AAV2MS98"/>
<feature type="binding site" evidence="14">
    <location>
        <position position="522"/>
    </location>
    <ligand>
        <name>L-glutamate</name>
        <dbReference type="ChEBI" id="CHEBI:29985"/>
    </ligand>
</feature>
<comment type="similarity">
    <text evidence="16">Belongs to the glutamate-gated ion channel (TC 1.A.10.1) family.</text>
</comment>
<evidence type="ECO:0000256" key="16">
    <source>
        <dbReference type="RuleBase" id="RU367118"/>
    </source>
</evidence>
<organism evidence="19 20">
    <name type="scientific">Knipowitschia caucasica</name>
    <name type="common">Caucasian dwarf goby</name>
    <name type="synonym">Pomatoschistus caucasicus</name>
    <dbReference type="NCBI Taxonomy" id="637954"/>
    <lineage>
        <taxon>Eukaryota</taxon>
        <taxon>Metazoa</taxon>
        <taxon>Chordata</taxon>
        <taxon>Craniata</taxon>
        <taxon>Vertebrata</taxon>
        <taxon>Euteleostomi</taxon>
        <taxon>Actinopterygii</taxon>
        <taxon>Neopterygii</taxon>
        <taxon>Teleostei</taxon>
        <taxon>Neoteleostei</taxon>
        <taxon>Acanthomorphata</taxon>
        <taxon>Gobiaria</taxon>
        <taxon>Gobiiformes</taxon>
        <taxon>Gobioidei</taxon>
        <taxon>Gobiidae</taxon>
        <taxon>Gobiinae</taxon>
        <taxon>Knipowitschia</taxon>
    </lineage>
</organism>
<feature type="transmembrane region" description="Helical" evidence="16">
    <location>
        <begin position="564"/>
        <end position="584"/>
    </location>
</feature>
<keyword evidence="5 16" id="KW-1133">Transmembrane helix</keyword>
<keyword evidence="4 16" id="KW-0812">Transmembrane</keyword>
<dbReference type="InterPro" id="IPR028082">
    <property type="entry name" value="Peripla_BP_I"/>
</dbReference>
<feature type="site" description="Interaction with the cone snail toxin Con-ikot-ikot" evidence="15">
    <location>
        <position position="689"/>
    </location>
</feature>
<dbReference type="Pfam" id="PF00060">
    <property type="entry name" value="Lig_chan"/>
    <property type="match status" value="1"/>
</dbReference>
<dbReference type="GO" id="GO:0015276">
    <property type="term" value="F:ligand-gated monoatomic ion channel activity"/>
    <property type="evidence" value="ECO:0007669"/>
    <property type="project" value="InterPro"/>
</dbReference>
<evidence type="ECO:0000313" key="20">
    <source>
        <dbReference type="Proteomes" id="UP001497482"/>
    </source>
</evidence>
<evidence type="ECO:0000256" key="1">
    <source>
        <dbReference type="ARBA" id="ARBA00004651"/>
    </source>
</evidence>
<evidence type="ECO:0000259" key="18">
    <source>
        <dbReference type="SMART" id="SM00918"/>
    </source>
</evidence>
<feature type="binding site" evidence="14">
    <location>
        <position position="527"/>
    </location>
    <ligand>
        <name>L-glutamate</name>
        <dbReference type="ChEBI" id="CHEBI:29985"/>
    </ligand>
</feature>
<dbReference type="SMART" id="SM00079">
    <property type="entry name" value="PBPe"/>
    <property type="match status" value="1"/>
</dbReference>
<evidence type="ECO:0000256" key="13">
    <source>
        <dbReference type="ARBA" id="ARBA00023303"/>
    </source>
</evidence>
<reference evidence="19 20" key="1">
    <citation type="submission" date="2024-04" db="EMBL/GenBank/DDBJ databases">
        <authorList>
            <person name="Waldvogel A.-M."/>
            <person name="Schoenle A."/>
        </authorList>
    </citation>
    <scope>NUCLEOTIDE SEQUENCE [LARGE SCALE GENOMIC DNA]</scope>
</reference>
<evidence type="ECO:0000313" key="19">
    <source>
        <dbReference type="EMBL" id="CAL1615846.1"/>
    </source>
</evidence>
<comment type="subcellular location">
    <subcellularLocation>
        <location evidence="1">Cell membrane</location>
        <topology evidence="1">Multi-pass membrane protein</topology>
    </subcellularLocation>
    <subcellularLocation>
        <location evidence="16">Postsynaptic cell membrane</location>
        <topology evidence="16">Multi-pass membrane protein</topology>
    </subcellularLocation>
</comment>
<dbReference type="InterPro" id="IPR001508">
    <property type="entry name" value="Iono_Glu_rcpt_met"/>
</dbReference>
<dbReference type="SUPFAM" id="SSF53822">
    <property type="entry name" value="Periplasmic binding protein-like I"/>
    <property type="match status" value="1"/>
</dbReference>
<dbReference type="EMBL" id="OZ035831">
    <property type="protein sequence ID" value="CAL1615846.1"/>
    <property type="molecule type" value="Genomic_DNA"/>
</dbReference>
<keyword evidence="8 16" id="KW-0472">Membrane</keyword>
<keyword evidence="9 16" id="KW-0675">Receptor</keyword>
<dbReference type="Pfam" id="PF10613">
    <property type="entry name" value="Lig_chan-Glu_bd"/>
    <property type="match status" value="1"/>
</dbReference>
<evidence type="ECO:0000259" key="17">
    <source>
        <dbReference type="SMART" id="SM00079"/>
    </source>
</evidence>
<keyword evidence="20" id="KW-1185">Reference proteome</keyword>
<dbReference type="Pfam" id="PF01094">
    <property type="entry name" value="ANF_receptor"/>
    <property type="match status" value="1"/>
</dbReference>
<evidence type="ECO:0000256" key="6">
    <source>
        <dbReference type="ARBA" id="ARBA00023018"/>
    </source>
</evidence>
<evidence type="ECO:0000256" key="7">
    <source>
        <dbReference type="ARBA" id="ARBA00023065"/>
    </source>
</evidence>
<evidence type="ECO:0000256" key="9">
    <source>
        <dbReference type="ARBA" id="ARBA00023170"/>
    </source>
</evidence>
<proteinExistence type="inferred from homology"/>
<dbReference type="InterPro" id="IPR001828">
    <property type="entry name" value="ANF_lig-bd_rcpt"/>
</dbReference>
<keyword evidence="3 16" id="KW-1003">Cell membrane</keyword>
<evidence type="ECO:0000256" key="10">
    <source>
        <dbReference type="ARBA" id="ARBA00023180"/>
    </source>
</evidence>
<feature type="domain" description="Ionotropic glutamate receptor C-terminal" evidence="17">
    <location>
        <begin position="439"/>
        <end position="746"/>
    </location>
</feature>